<dbReference type="PROSITE" id="PS00108">
    <property type="entry name" value="PROTEIN_KINASE_ST"/>
    <property type="match status" value="1"/>
</dbReference>
<evidence type="ECO:0000256" key="8">
    <source>
        <dbReference type="PROSITE-ProRule" id="PRU10141"/>
    </source>
</evidence>
<dbReference type="InterPro" id="IPR001245">
    <property type="entry name" value="Ser-Thr/Tyr_kinase_cat_dom"/>
</dbReference>
<feature type="compositionally biased region" description="Polar residues" evidence="9">
    <location>
        <begin position="234"/>
        <end position="253"/>
    </location>
</feature>
<dbReference type="InterPro" id="IPR011009">
    <property type="entry name" value="Kinase-like_dom_sf"/>
</dbReference>
<name>A0ABD3GN01_9MARC</name>
<dbReference type="Gene3D" id="1.10.510.10">
    <property type="entry name" value="Transferase(Phosphotransferase) domain 1"/>
    <property type="match status" value="1"/>
</dbReference>
<dbReference type="GO" id="GO:0005524">
    <property type="term" value="F:ATP binding"/>
    <property type="evidence" value="ECO:0007669"/>
    <property type="project" value="UniProtKB-UniRule"/>
</dbReference>
<accession>A0ABD3GN01</accession>
<comment type="catalytic activity">
    <reaction evidence="6">
        <text>L-threonyl-[protein] + ATP = O-phospho-L-threonyl-[protein] + ADP + H(+)</text>
        <dbReference type="Rhea" id="RHEA:46608"/>
        <dbReference type="Rhea" id="RHEA-COMP:11060"/>
        <dbReference type="Rhea" id="RHEA-COMP:11605"/>
        <dbReference type="ChEBI" id="CHEBI:15378"/>
        <dbReference type="ChEBI" id="CHEBI:30013"/>
        <dbReference type="ChEBI" id="CHEBI:30616"/>
        <dbReference type="ChEBI" id="CHEBI:61977"/>
        <dbReference type="ChEBI" id="CHEBI:456216"/>
        <dbReference type="EC" id="2.7.11.1"/>
    </reaction>
</comment>
<organism evidence="11 12">
    <name type="scientific">Riccia sorocarpa</name>
    <dbReference type="NCBI Taxonomy" id="122646"/>
    <lineage>
        <taxon>Eukaryota</taxon>
        <taxon>Viridiplantae</taxon>
        <taxon>Streptophyta</taxon>
        <taxon>Embryophyta</taxon>
        <taxon>Marchantiophyta</taxon>
        <taxon>Marchantiopsida</taxon>
        <taxon>Marchantiidae</taxon>
        <taxon>Marchantiales</taxon>
        <taxon>Ricciaceae</taxon>
        <taxon>Riccia</taxon>
    </lineage>
</organism>
<protein>
    <recommendedName>
        <fullName evidence="10">Protein kinase domain-containing protein</fullName>
    </recommendedName>
</protein>
<evidence type="ECO:0000313" key="12">
    <source>
        <dbReference type="Proteomes" id="UP001633002"/>
    </source>
</evidence>
<dbReference type="PROSITE" id="PS00107">
    <property type="entry name" value="PROTEIN_KINASE_ATP"/>
    <property type="match status" value="1"/>
</dbReference>
<feature type="binding site" evidence="8">
    <location>
        <position position="416"/>
    </location>
    <ligand>
        <name>ATP</name>
        <dbReference type="ChEBI" id="CHEBI:30616"/>
    </ligand>
</feature>
<dbReference type="Pfam" id="PF07714">
    <property type="entry name" value="PK_Tyr_Ser-Thr"/>
    <property type="match status" value="1"/>
</dbReference>
<comment type="caution">
    <text evidence="11">The sequence shown here is derived from an EMBL/GenBank/DDBJ whole genome shotgun (WGS) entry which is preliminary data.</text>
</comment>
<evidence type="ECO:0000256" key="1">
    <source>
        <dbReference type="ARBA" id="ARBA00022527"/>
    </source>
</evidence>
<evidence type="ECO:0000256" key="2">
    <source>
        <dbReference type="ARBA" id="ARBA00022679"/>
    </source>
</evidence>
<comment type="catalytic activity">
    <reaction evidence="7">
        <text>L-seryl-[protein] + ATP = O-phospho-L-seryl-[protein] + ADP + H(+)</text>
        <dbReference type="Rhea" id="RHEA:17989"/>
        <dbReference type="Rhea" id="RHEA-COMP:9863"/>
        <dbReference type="Rhea" id="RHEA-COMP:11604"/>
        <dbReference type="ChEBI" id="CHEBI:15378"/>
        <dbReference type="ChEBI" id="CHEBI:29999"/>
        <dbReference type="ChEBI" id="CHEBI:30616"/>
        <dbReference type="ChEBI" id="CHEBI:83421"/>
        <dbReference type="ChEBI" id="CHEBI:456216"/>
        <dbReference type="EC" id="2.7.11.1"/>
    </reaction>
</comment>
<gene>
    <name evidence="11" type="ORF">R1sor_022431</name>
</gene>
<evidence type="ECO:0000256" key="5">
    <source>
        <dbReference type="ARBA" id="ARBA00022840"/>
    </source>
</evidence>
<keyword evidence="12" id="KW-1185">Reference proteome</keyword>
<dbReference type="Proteomes" id="UP001633002">
    <property type="component" value="Unassembled WGS sequence"/>
</dbReference>
<keyword evidence="2" id="KW-0808">Transferase</keyword>
<feature type="domain" description="Protein kinase" evidence="10">
    <location>
        <begin position="389"/>
        <end position="665"/>
    </location>
</feature>
<dbReference type="SUPFAM" id="SSF56112">
    <property type="entry name" value="Protein kinase-like (PK-like)"/>
    <property type="match status" value="1"/>
</dbReference>
<feature type="region of interest" description="Disordered" evidence="9">
    <location>
        <begin position="1"/>
        <end position="57"/>
    </location>
</feature>
<dbReference type="AlphaFoldDB" id="A0ABD3GN01"/>
<dbReference type="InterPro" id="IPR051681">
    <property type="entry name" value="Ser/Thr_Kinases-Pseudokinases"/>
</dbReference>
<sequence>MISQAEPNGNNGGSDCMETSVRDGGNGLDTQNSWPITGATPALLSPKGGSRSKSAPLTKKLLNSISAQFRRMGSSRYLFDHGKKNRSASSVEDPTEEKVMQVIERVRACGYSEEICQELRNHFARLPARYALNIDTQRHEDVLLHMDIIREASKVEAAVRNGLNPPSSYPLPQVHVRKVQLSSCVFWIDTGDRSVGESLSKAVPIPRMPKPAFGSNTNLAGLMVGGSPKVYPSSAHSKSQSTPPSLKTLTSPSIPEEIPRPAFGHFVNPLEMEEDNDQEDSYGWEITLATSDRRGLLKIFTNALSTLSLDLNIKEAHVFSTSDGMALEVFVIEGWTGNEPDELRNAVLDALAKQLTTPAVTRGPNTNLELKKAVEALAYEDWTVDFHNLVIGDRLGGGSSGRLYKGQYLSQDVAIKIIELNEYSMENESGTHRTVPAAELLQMFKQEVSIMRLVRHKNLVQFIGACSCWPKLCIVTELMAGGSVRDVMESRGCGLELPAAIKVLRDAARGMDFLHRRGIVHRDLKAANLLIDEHDVVKVCDFGVARIKPAVASSHGGGNWTAEMTAETGTYRWMSPEVLEHKPYDHKADVYSFGIMIWEVLTGEIPYAGLTPLQAAIGVVQRGLRPVMPATVPPKLAGLAELCWHQDPDQRPEFNEAVTILEELMKPSFKRALFGKMKFGSSHHLKSVDQQEVKTSKSNAYKGRKKKIEQQWSMSEDEAEGWYFWAKDPLHCENLVVDAICMLVSWCEDSRRKI</sequence>
<evidence type="ECO:0000256" key="9">
    <source>
        <dbReference type="SAM" id="MobiDB-lite"/>
    </source>
</evidence>
<dbReference type="PROSITE" id="PS50011">
    <property type="entry name" value="PROTEIN_KINASE_DOM"/>
    <property type="match status" value="1"/>
</dbReference>
<dbReference type="EMBL" id="JBJQOH010000007">
    <property type="protein sequence ID" value="KAL3679475.1"/>
    <property type="molecule type" value="Genomic_DNA"/>
</dbReference>
<dbReference type="CDD" id="cd13999">
    <property type="entry name" value="STKc_MAP3K-like"/>
    <property type="match status" value="1"/>
</dbReference>
<dbReference type="PANTHER" id="PTHR44329">
    <property type="entry name" value="SERINE/THREONINE-PROTEIN KINASE TNNI3K-RELATED"/>
    <property type="match status" value="1"/>
</dbReference>
<evidence type="ECO:0000313" key="11">
    <source>
        <dbReference type="EMBL" id="KAL3679475.1"/>
    </source>
</evidence>
<dbReference type="InterPro" id="IPR008271">
    <property type="entry name" value="Ser/Thr_kinase_AS"/>
</dbReference>
<keyword evidence="1" id="KW-0723">Serine/threonine-protein kinase</keyword>
<keyword evidence="5 8" id="KW-0067">ATP-binding</keyword>
<reference evidence="11 12" key="1">
    <citation type="submission" date="2024-09" db="EMBL/GenBank/DDBJ databases">
        <title>Chromosome-scale assembly of Riccia sorocarpa.</title>
        <authorList>
            <person name="Paukszto L."/>
        </authorList>
    </citation>
    <scope>NUCLEOTIDE SEQUENCE [LARGE SCALE GENOMIC DNA]</scope>
    <source>
        <strain evidence="11">LP-2024</strain>
        <tissue evidence="11">Aerial parts of the thallus</tissue>
    </source>
</reference>
<dbReference type="InterPro" id="IPR017441">
    <property type="entry name" value="Protein_kinase_ATP_BS"/>
</dbReference>
<evidence type="ECO:0000256" key="4">
    <source>
        <dbReference type="ARBA" id="ARBA00022777"/>
    </source>
</evidence>
<evidence type="ECO:0000259" key="10">
    <source>
        <dbReference type="PROSITE" id="PS50011"/>
    </source>
</evidence>
<keyword evidence="4" id="KW-0418">Kinase</keyword>
<feature type="region of interest" description="Disordered" evidence="9">
    <location>
        <begin position="230"/>
        <end position="260"/>
    </location>
</feature>
<keyword evidence="3 8" id="KW-0547">Nucleotide-binding</keyword>
<dbReference type="FunFam" id="3.30.200.20:FF:000034">
    <property type="entry name" value="Kinase suppressor of Ras 1"/>
    <property type="match status" value="1"/>
</dbReference>
<evidence type="ECO:0000256" key="3">
    <source>
        <dbReference type="ARBA" id="ARBA00022741"/>
    </source>
</evidence>
<dbReference type="Gene3D" id="3.30.200.20">
    <property type="entry name" value="Phosphorylase Kinase, domain 1"/>
    <property type="match status" value="1"/>
</dbReference>
<evidence type="ECO:0000256" key="6">
    <source>
        <dbReference type="ARBA" id="ARBA00047899"/>
    </source>
</evidence>
<dbReference type="PANTHER" id="PTHR44329:SF148">
    <property type="entry name" value="ATMRK SERINE_THREONINE PROTEIN KINASE-LIKE"/>
    <property type="match status" value="1"/>
</dbReference>
<dbReference type="PRINTS" id="PR00109">
    <property type="entry name" value="TYRKINASE"/>
</dbReference>
<proteinExistence type="predicted"/>
<evidence type="ECO:0000256" key="7">
    <source>
        <dbReference type="ARBA" id="ARBA00048679"/>
    </source>
</evidence>
<dbReference type="GO" id="GO:0004674">
    <property type="term" value="F:protein serine/threonine kinase activity"/>
    <property type="evidence" value="ECO:0007669"/>
    <property type="project" value="UniProtKB-KW"/>
</dbReference>
<dbReference type="SMART" id="SM00220">
    <property type="entry name" value="S_TKc"/>
    <property type="match status" value="1"/>
</dbReference>
<dbReference type="InterPro" id="IPR000719">
    <property type="entry name" value="Prot_kinase_dom"/>
</dbReference>